<dbReference type="STRING" id="1192034.CAP_0296"/>
<dbReference type="Proteomes" id="UP000019678">
    <property type="component" value="Unassembled WGS sequence"/>
</dbReference>
<dbReference type="RefSeq" id="WP_044250607.1">
    <property type="nucleotide sequence ID" value="NZ_ASRX01000100.1"/>
</dbReference>
<feature type="region of interest" description="Disordered" evidence="1">
    <location>
        <begin position="192"/>
        <end position="267"/>
    </location>
</feature>
<evidence type="ECO:0000256" key="1">
    <source>
        <dbReference type="SAM" id="MobiDB-lite"/>
    </source>
</evidence>
<dbReference type="AlphaFoldDB" id="A0A017SUR3"/>
<feature type="compositionally biased region" description="Low complexity" evidence="1">
    <location>
        <begin position="228"/>
        <end position="250"/>
    </location>
</feature>
<name>A0A017SUR3_9BACT</name>
<keyword evidence="2" id="KW-1133">Transmembrane helix</keyword>
<proteinExistence type="predicted"/>
<dbReference type="EMBL" id="ASRX01000100">
    <property type="protein sequence ID" value="EYF00728.1"/>
    <property type="molecule type" value="Genomic_DNA"/>
</dbReference>
<protein>
    <recommendedName>
        <fullName evidence="5">Tetratricopeptide repeat protein</fullName>
    </recommendedName>
</protein>
<reference evidence="3 4" key="1">
    <citation type="submission" date="2013-05" db="EMBL/GenBank/DDBJ databases">
        <title>Genome assembly of Chondromyces apiculatus DSM 436.</title>
        <authorList>
            <person name="Sharma G."/>
            <person name="Khatri I."/>
            <person name="Kaur C."/>
            <person name="Mayilraj S."/>
            <person name="Subramanian S."/>
        </authorList>
    </citation>
    <scope>NUCLEOTIDE SEQUENCE [LARGE SCALE GENOMIC DNA]</scope>
    <source>
        <strain evidence="3 4">DSM 436</strain>
    </source>
</reference>
<evidence type="ECO:0008006" key="5">
    <source>
        <dbReference type="Google" id="ProtNLM"/>
    </source>
</evidence>
<gene>
    <name evidence="3" type="ORF">CAP_0296</name>
</gene>
<accession>A0A017SUR3</accession>
<keyword evidence="2" id="KW-0472">Membrane</keyword>
<feature type="compositionally biased region" description="Low complexity" evidence="1">
    <location>
        <begin position="140"/>
        <end position="152"/>
    </location>
</feature>
<dbReference type="InterPro" id="IPR011990">
    <property type="entry name" value="TPR-like_helical_dom_sf"/>
</dbReference>
<keyword evidence="4" id="KW-1185">Reference proteome</keyword>
<evidence type="ECO:0000313" key="3">
    <source>
        <dbReference type="EMBL" id="EYF00728.1"/>
    </source>
</evidence>
<evidence type="ECO:0000313" key="4">
    <source>
        <dbReference type="Proteomes" id="UP000019678"/>
    </source>
</evidence>
<organism evidence="3 4">
    <name type="scientific">Chondromyces apiculatus DSM 436</name>
    <dbReference type="NCBI Taxonomy" id="1192034"/>
    <lineage>
        <taxon>Bacteria</taxon>
        <taxon>Pseudomonadati</taxon>
        <taxon>Myxococcota</taxon>
        <taxon>Polyangia</taxon>
        <taxon>Polyangiales</taxon>
        <taxon>Polyangiaceae</taxon>
        <taxon>Chondromyces</taxon>
    </lineage>
</organism>
<keyword evidence="2" id="KW-0812">Transmembrane</keyword>
<feature type="region of interest" description="Disordered" evidence="1">
    <location>
        <begin position="82"/>
        <end position="161"/>
    </location>
</feature>
<feature type="compositionally biased region" description="Low complexity" evidence="1">
    <location>
        <begin position="192"/>
        <end position="208"/>
    </location>
</feature>
<comment type="caution">
    <text evidence="3">The sequence shown here is derived from an EMBL/GenBank/DDBJ whole genome shotgun (WGS) entry which is preliminary data.</text>
</comment>
<dbReference type="Gene3D" id="1.25.40.10">
    <property type="entry name" value="Tetratricopeptide repeat domain"/>
    <property type="match status" value="1"/>
</dbReference>
<evidence type="ECO:0000256" key="2">
    <source>
        <dbReference type="SAM" id="Phobius"/>
    </source>
</evidence>
<sequence length="361" mass="36611">MNHDVLQEAVRALREQTGETPATPDATRARILASLRNQRARRLTLIKTVLPLAAVVVGSLAWAGPSRLPALWNAMTSLLDDVAPATPPSTPPASSDAPAAGQGSNTHGAQDTDHAPNTEPPAQAPAASPPEARIDTPDEAPSAATTASPSAARVDTPDEAPSAVPVAALPVAAPPAARSATSAVRMSAAGTSAASTSAAGMSAAGTSALRDATRQPPAASDVPPRPEAPASATSTASSPAAPAATPVTAPEGASAAAPRTPQPDPVSKEHALYKEAHRLHFVARNASAALAAWDAYLRADPRGRFATEARYNRALCLVRLGRATEARSALDPFARGAFGGYRQAEAQALLDAMDRAATPAP</sequence>
<feature type="transmembrane region" description="Helical" evidence="2">
    <location>
        <begin position="44"/>
        <end position="63"/>
    </location>
</feature>
<dbReference type="OrthoDB" id="5526438at2"/>